<dbReference type="GO" id="GO:0003697">
    <property type="term" value="F:single-stranded DNA binding"/>
    <property type="evidence" value="ECO:0007669"/>
    <property type="project" value="TreeGrafter"/>
</dbReference>
<comment type="similarity">
    <text evidence="2">Belongs to the eukaryotic RPB7/RPC8 RNA polymerase subunit family.</text>
</comment>
<evidence type="ECO:0000256" key="2">
    <source>
        <dbReference type="ARBA" id="ARBA00009307"/>
    </source>
</evidence>
<dbReference type="Gene3D" id="3.30.1490.120">
    <property type="entry name" value="RNA polymerase Rpb7-like, N-terminal domain"/>
    <property type="match status" value="1"/>
</dbReference>
<dbReference type="OMA" id="TMRQPGL"/>
<dbReference type="GO" id="GO:0006367">
    <property type="term" value="P:transcription initiation at RNA polymerase II promoter"/>
    <property type="evidence" value="ECO:0007669"/>
    <property type="project" value="TreeGrafter"/>
</dbReference>
<evidence type="ECO:0000256" key="1">
    <source>
        <dbReference type="ARBA" id="ARBA00004123"/>
    </source>
</evidence>
<protein>
    <recommendedName>
        <fullName evidence="6">RNA polymerase Rpb7-like N-terminal domain-containing protein</fullName>
    </recommendedName>
</protein>
<dbReference type="GO" id="GO:0045948">
    <property type="term" value="P:positive regulation of translational initiation"/>
    <property type="evidence" value="ECO:0007669"/>
    <property type="project" value="TreeGrafter"/>
</dbReference>
<dbReference type="InterPro" id="IPR045113">
    <property type="entry name" value="Rpb7-like"/>
</dbReference>
<comment type="caution">
    <text evidence="8">The sequence shown here is derived from an EMBL/GenBank/DDBJ whole genome shotgun (WGS) entry which is preliminary data.</text>
</comment>
<dbReference type="Proteomes" id="UP000716291">
    <property type="component" value="Unassembled WGS sequence"/>
</dbReference>
<evidence type="ECO:0000256" key="4">
    <source>
        <dbReference type="ARBA" id="ARBA00023163"/>
    </source>
</evidence>
<evidence type="ECO:0000313" key="8">
    <source>
        <dbReference type="EMBL" id="KAG1535959.1"/>
    </source>
</evidence>
<dbReference type="GO" id="GO:0031369">
    <property type="term" value="F:translation initiation factor binding"/>
    <property type="evidence" value="ECO:0007669"/>
    <property type="project" value="TreeGrafter"/>
</dbReference>
<dbReference type="CDD" id="cd04329">
    <property type="entry name" value="RNAP_II_Rpb7_N"/>
    <property type="match status" value="1"/>
</dbReference>
<sequence>MQDKIQDKLYADVEGTCSGRYGYVVTVVSVSRLEKGKVLPGSGLAEFKVSYQAILFKPFKGEVLDGLVTTVNKLIPNEFKFDVNGNPPCYSSEDQVIQKDVRVRLKLVGTRVDATEIFAIGTIKEDYLGVITGQ</sequence>
<evidence type="ECO:0000256" key="3">
    <source>
        <dbReference type="ARBA" id="ARBA00022478"/>
    </source>
</evidence>
<comment type="subcellular location">
    <subcellularLocation>
        <location evidence="1">Nucleus</location>
    </subcellularLocation>
</comment>
<evidence type="ECO:0000313" key="10">
    <source>
        <dbReference type="Proteomes" id="UP000717996"/>
    </source>
</evidence>
<dbReference type="InterPro" id="IPR012340">
    <property type="entry name" value="NA-bd_OB-fold"/>
</dbReference>
<dbReference type="Pfam" id="PF03876">
    <property type="entry name" value="SHS2_Rpb7-N"/>
    <property type="match status" value="1"/>
</dbReference>
<dbReference type="AlphaFoldDB" id="A0A9P6Y015"/>
<keyword evidence="5" id="KW-0539">Nucleus</keyword>
<evidence type="ECO:0000313" key="7">
    <source>
        <dbReference type="EMBL" id="KAG1302242.1"/>
    </source>
</evidence>
<dbReference type="InterPro" id="IPR036898">
    <property type="entry name" value="RNA_pol_Rpb7-like_N_sf"/>
</dbReference>
<dbReference type="GO" id="GO:0060213">
    <property type="term" value="P:positive regulation of nuclear-transcribed mRNA poly(A) tail shortening"/>
    <property type="evidence" value="ECO:0007669"/>
    <property type="project" value="TreeGrafter"/>
</dbReference>
<dbReference type="EMBL" id="JAANIT010002604">
    <property type="protein sequence ID" value="KAG1535959.1"/>
    <property type="molecule type" value="Genomic_DNA"/>
</dbReference>
<dbReference type="GO" id="GO:0000932">
    <property type="term" value="C:P-body"/>
    <property type="evidence" value="ECO:0007669"/>
    <property type="project" value="TreeGrafter"/>
</dbReference>
<keyword evidence="3" id="KW-0240">DNA-directed RNA polymerase</keyword>
<dbReference type="FunFam" id="2.40.50.140:FF:000043">
    <property type="entry name" value="DNA-directed RNA polymerase II subunit RPB7"/>
    <property type="match status" value="1"/>
</dbReference>
<dbReference type="PANTHER" id="PTHR12709">
    <property type="entry name" value="DNA-DIRECTED RNA POLYMERASE II, III"/>
    <property type="match status" value="1"/>
</dbReference>
<dbReference type="OrthoDB" id="1162399at2759"/>
<reference evidence="8" key="1">
    <citation type="journal article" date="2020" name="Microb. Genom.">
        <title>Genetic diversity of clinical and environmental Mucorales isolates obtained from an investigation of mucormycosis cases among solid organ transplant recipients.</title>
        <authorList>
            <person name="Nguyen M.H."/>
            <person name="Kaul D."/>
            <person name="Muto C."/>
            <person name="Cheng S.J."/>
            <person name="Richter R.A."/>
            <person name="Bruno V.M."/>
            <person name="Liu G."/>
            <person name="Beyhan S."/>
            <person name="Sundermann A.J."/>
            <person name="Mounaud S."/>
            <person name="Pasculle A.W."/>
            <person name="Nierman W.C."/>
            <person name="Driscoll E."/>
            <person name="Cumbie R."/>
            <person name="Clancy C.J."/>
            <person name="Dupont C.L."/>
        </authorList>
    </citation>
    <scope>NUCLEOTIDE SEQUENCE</scope>
    <source>
        <strain evidence="7">GL11</strain>
        <strain evidence="8">GL16</strain>
    </source>
</reference>
<evidence type="ECO:0000313" key="9">
    <source>
        <dbReference type="Proteomes" id="UP000716291"/>
    </source>
</evidence>
<dbReference type="GO" id="GO:0003727">
    <property type="term" value="F:single-stranded RNA binding"/>
    <property type="evidence" value="ECO:0007669"/>
    <property type="project" value="TreeGrafter"/>
</dbReference>
<organism evidence="8 10">
    <name type="scientific">Rhizopus oryzae</name>
    <name type="common">Mucormycosis agent</name>
    <name type="synonym">Rhizopus arrhizus var. delemar</name>
    <dbReference type="NCBI Taxonomy" id="64495"/>
    <lineage>
        <taxon>Eukaryota</taxon>
        <taxon>Fungi</taxon>
        <taxon>Fungi incertae sedis</taxon>
        <taxon>Mucoromycota</taxon>
        <taxon>Mucoromycotina</taxon>
        <taxon>Mucoromycetes</taxon>
        <taxon>Mucorales</taxon>
        <taxon>Mucorineae</taxon>
        <taxon>Rhizopodaceae</taxon>
        <taxon>Rhizopus</taxon>
    </lineage>
</organism>
<name>A0A9P6Y015_RHIOR</name>
<feature type="domain" description="RNA polymerase Rpb7-like N-terminal" evidence="6">
    <location>
        <begin position="2"/>
        <end position="43"/>
    </location>
</feature>
<dbReference type="PANTHER" id="PTHR12709:SF4">
    <property type="entry name" value="DNA-DIRECTED RNA POLYMERASE II SUBUNIT RPB7"/>
    <property type="match status" value="1"/>
</dbReference>
<keyword evidence="4" id="KW-0804">Transcription</keyword>
<keyword evidence="9" id="KW-1185">Reference proteome</keyword>
<evidence type="ECO:0000256" key="5">
    <source>
        <dbReference type="ARBA" id="ARBA00023242"/>
    </source>
</evidence>
<accession>A0A9P6Y015</accession>
<dbReference type="SUPFAM" id="SSF50249">
    <property type="entry name" value="Nucleic acid-binding proteins"/>
    <property type="match status" value="1"/>
</dbReference>
<dbReference type="SUPFAM" id="SSF88798">
    <property type="entry name" value="N-terminal, heterodimerisation domain of RBP7 (RpoE)"/>
    <property type="match status" value="1"/>
</dbReference>
<dbReference type="Proteomes" id="UP000717996">
    <property type="component" value="Unassembled WGS sequence"/>
</dbReference>
<dbReference type="Gene3D" id="2.40.50.140">
    <property type="entry name" value="Nucleic acid-binding proteins"/>
    <property type="match status" value="1"/>
</dbReference>
<evidence type="ECO:0000259" key="6">
    <source>
        <dbReference type="Pfam" id="PF03876"/>
    </source>
</evidence>
<dbReference type="EMBL" id="JAANQT010002545">
    <property type="protein sequence ID" value="KAG1302242.1"/>
    <property type="molecule type" value="Genomic_DNA"/>
</dbReference>
<dbReference type="InterPro" id="IPR005576">
    <property type="entry name" value="Rpb7-like_N"/>
</dbReference>
<gene>
    <name evidence="8" type="ORF">G6F51_011236</name>
    <name evidence="7" type="ORF">G6F64_011095</name>
</gene>
<dbReference type="GO" id="GO:0005665">
    <property type="term" value="C:RNA polymerase II, core complex"/>
    <property type="evidence" value="ECO:0007669"/>
    <property type="project" value="TreeGrafter"/>
</dbReference>
<dbReference type="FunFam" id="3.30.1490.120:FF:000001">
    <property type="entry name" value="DNA-directed RNA polymerase II subunit RPB7"/>
    <property type="match status" value="1"/>
</dbReference>
<proteinExistence type="inferred from homology"/>